<proteinExistence type="predicted"/>
<name>D8P651_RALSL</name>
<accession>D8P651</accession>
<evidence type="ECO:0000313" key="1">
    <source>
        <dbReference type="EMBL" id="CBJ54387.1"/>
    </source>
</evidence>
<dbReference type="EMBL" id="FP885907">
    <property type="protein sequence ID" value="CBJ54387.1"/>
    <property type="molecule type" value="Genomic_DNA"/>
</dbReference>
<gene>
    <name evidence="1" type="ORF">RCFBP_mp30304</name>
</gene>
<reference evidence="1" key="2">
    <citation type="submission" date="2010-02" db="EMBL/GenBank/DDBJ databases">
        <authorList>
            <person name="Genoscope - CEA"/>
        </authorList>
    </citation>
    <scope>NUCLEOTIDE SEQUENCE</scope>
    <source>
        <strain evidence="1">CFBP2957</strain>
        <plasmid evidence="1">RCFBPv3_mp</plasmid>
    </source>
</reference>
<geneLocation type="plasmid" evidence="1">
    <name>RCFBPv3_mp</name>
</geneLocation>
<keyword evidence="1" id="KW-0614">Plasmid</keyword>
<protein>
    <submittedName>
        <fullName evidence="1">Uncharacterized protein</fullName>
    </submittedName>
</protein>
<reference evidence="1" key="1">
    <citation type="journal article" date="2010" name="BMC Genomics">
        <title>Genomes of three tomato pathogens within the Ralstonia solanacearum species complex reveal significant evolutionary divergence.</title>
        <authorList>
            <person name="Remenant B."/>
            <person name="Coupat-Goutaland B."/>
            <person name="Guidot A."/>
            <person name="Cellier G."/>
            <person name="Wicker E."/>
            <person name="Allen C."/>
            <person name="Fegan M."/>
            <person name="Pruvost O."/>
            <person name="Elbaz M."/>
            <person name="Calteau A."/>
            <person name="Salvignol G."/>
            <person name="Mornico D."/>
            <person name="Mangenot S."/>
            <person name="Barbe V."/>
            <person name="Medigue C."/>
            <person name="Prior P."/>
        </authorList>
    </citation>
    <scope>NUCLEOTIDE SEQUENCE [LARGE SCALE GENOMIC DNA]</scope>
    <source>
        <strain evidence="1">CFBP2957</strain>
        <plasmid evidence="1">RCFBPv3_mp</plasmid>
    </source>
</reference>
<sequence>MTMASIKDLAAFRSNLCCCSSFCLRIMTLRANDGKTSNRERSQVAIENGCSQAERGRLDDSREERLFGLPGH</sequence>
<dbReference type="AlphaFoldDB" id="D8P651"/>
<organism evidence="1">
    <name type="scientific">Ralstonia solanacearum CFBP2957</name>
    <dbReference type="NCBI Taxonomy" id="859656"/>
    <lineage>
        <taxon>Bacteria</taxon>
        <taxon>Pseudomonadati</taxon>
        <taxon>Pseudomonadota</taxon>
        <taxon>Betaproteobacteria</taxon>
        <taxon>Burkholderiales</taxon>
        <taxon>Burkholderiaceae</taxon>
        <taxon>Ralstonia</taxon>
        <taxon>Ralstonia solanacearum species complex</taxon>
    </lineage>
</organism>